<dbReference type="AlphaFoldDB" id="A0A1G8ZY20"/>
<dbReference type="InterPro" id="IPR036615">
    <property type="entry name" value="Mur_ligase_C_dom_sf"/>
</dbReference>
<dbReference type="SUPFAM" id="SSF63418">
    <property type="entry name" value="MurE/MurF N-terminal domain"/>
    <property type="match status" value="1"/>
</dbReference>
<evidence type="ECO:0000256" key="4">
    <source>
        <dbReference type="ARBA" id="ARBA00022598"/>
    </source>
</evidence>
<dbReference type="GO" id="GO:0051301">
    <property type="term" value="P:cell division"/>
    <property type="evidence" value="ECO:0007669"/>
    <property type="project" value="UniProtKB-KW"/>
</dbReference>
<evidence type="ECO:0000256" key="7">
    <source>
        <dbReference type="ARBA" id="ARBA00022840"/>
    </source>
</evidence>
<dbReference type="NCBIfam" id="NF001126">
    <property type="entry name" value="PRK00139.1-4"/>
    <property type="match status" value="1"/>
</dbReference>
<dbReference type="Pfam" id="PF08245">
    <property type="entry name" value="Mur_ligase_M"/>
    <property type="match status" value="1"/>
</dbReference>
<comment type="pathway">
    <text evidence="1 12">Cell wall biogenesis; peptidoglycan biosynthesis.</text>
</comment>
<evidence type="ECO:0000313" key="17">
    <source>
        <dbReference type="Proteomes" id="UP000199433"/>
    </source>
</evidence>
<evidence type="ECO:0000259" key="14">
    <source>
        <dbReference type="Pfam" id="PF02875"/>
    </source>
</evidence>
<dbReference type="InterPro" id="IPR004101">
    <property type="entry name" value="Mur_ligase_C"/>
</dbReference>
<feature type="domain" description="Mur ligase N-terminal catalytic" evidence="13">
    <location>
        <begin position="25"/>
        <end position="96"/>
    </location>
</feature>
<dbReference type="OrthoDB" id="9800958at2"/>
<protein>
    <submittedName>
        <fullName evidence="16">UDP-N-acetylmuramoylalanyl-D-glutamate--2,6-diaminopimelate ligase</fullName>
    </submittedName>
</protein>
<dbReference type="InterPro" id="IPR000713">
    <property type="entry name" value="Mur_ligase_N"/>
</dbReference>
<accession>A0A1G8ZY20</accession>
<keyword evidence="7" id="KW-0067">ATP-binding</keyword>
<dbReference type="Gene3D" id="3.90.190.20">
    <property type="entry name" value="Mur ligase, C-terminal domain"/>
    <property type="match status" value="1"/>
</dbReference>
<evidence type="ECO:0000256" key="11">
    <source>
        <dbReference type="ARBA" id="ARBA00023316"/>
    </source>
</evidence>
<keyword evidence="17" id="KW-1185">Reference proteome</keyword>
<dbReference type="UniPathway" id="UPA00219"/>
<dbReference type="InterPro" id="IPR018109">
    <property type="entry name" value="Folylpolyglutamate_synth_CS"/>
</dbReference>
<keyword evidence="8 12" id="KW-0133">Cell shape</keyword>
<dbReference type="GO" id="GO:0071555">
    <property type="term" value="P:cell wall organization"/>
    <property type="evidence" value="ECO:0007669"/>
    <property type="project" value="UniProtKB-KW"/>
</dbReference>
<name>A0A1G8ZY20_9LACT</name>
<keyword evidence="9 12" id="KW-0573">Peptidoglycan synthesis</keyword>
<keyword evidence="5 12" id="KW-0132">Cell division</keyword>
<keyword evidence="11 12" id="KW-0961">Cell wall biogenesis/degradation</keyword>
<dbReference type="Pfam" id="PF02875">
    <property type="entry name" value="Mur_ligase_C"/>
    <property type="match status" value="1"/>
</dbReference>
<dbReference type="InterPro" id="IPR005761">
    <property type="entry name" value="UDP-N-AcMur-Glu-dNH2Pim_ligase"/>
</dbReference>
<dbReference type="STRING" id="426701.SAMN04488098_10179"/>
<evidence type="ECO:0000256" key="12">
    <source>
        <dbReference type="RuleBase" id="RU004135"/>
    </source>
</evidence>
<dbReference type="GO" id="GO:0005737">
    <property type="term" value="C:cytoplasm"/>
    <property type="evidence" value="ECO:0007669"/>
    <property type="project" value="UniProtKB-SubCell"/>
</dbReference>
<dbReference type="InterPro" id="IPR013221">
    <property type="entry name" value="Mur_ligase_cen"/>
</dbReference>
<evidence type="ECO:0000256" key="2">
    <source>
        <dbReference type="ARBA" id="ARBA00005898"/>
    </source>
</evidence>
<dbReference type="EMBL" id="FNFK01000017">
    <property type="protein sequence ID" value="SDK20032.1"/>
    <property type="molecule type" value="Genomic_DNA"/>
</dbReference>
<proteinExistence type="inferred from homology"/>
<dbReference type="GO" id="GO:0004326">
    <property type="term" value="F:tetrahydrofolylpolyglutamate synthase activity"/>
    <property type="evidence" value="ECO:0007669"/>
    <property type="project" value="InterPro"/>
</dbReference>
<evidence type="ECO:0000259" key="13">
    <source>
        <dbReference type="Pfam" id="PF01225"/>
    </source>
</evidence>
<comment type="subcellular location">
    <subcellularLocation>
        <location evidence="12">Cytoplasm</location>
    </subcellularLocation>
</comment>
<feature type="domain" description="Mur ligase central" evidence="15">
    <location>
        <begin position="108"/>
        <end position="303"/>
    </location>
</feature>
<evidence type="ECO:0000256" key="3">
    <source>
        <dbReference type="ARBA" id="ARBA00022490"/>
    </source>
</evidence>
<dbReference type="PANTHER" id="PTHR23135:SF4">
    <property type="entry name" value="UDP-N-ACETYLMURAMOYL-L-ALANYL-D-GLUTAMATE--2,6-DIAMINOPIMELATE LIGASE MURE HOMOLOG, CHLOROPLASTIC"/>
    <property type="match status" value="1"/>
</dbReference>
<evidence type="ECO:0000256" key="9">
    <source>
        <dbReference type="ARBA" id="ARBA00022984"/>
    </source>
</evidence>
<dbReference type="GO" id="GO:0008360">
    <property type="term" value="P:regulation of cell shape"/>
    <property type="evidence" value="ECO:0007669"/>
    <property type="project" value="UniProtKB-KW"/>
</dbReference>
<dbReference type="PANTHER" id="PTHR23135">
    <property type="entry name" value="MUR LIGASE FAMILY MEMBER"/>
    <property type="match status" value="1"/>
</dbReference>
<reference evidence="17" key="1">
    <citation type="submission" date="2016-10" db="EMBL/GenBank/DDBJ databases">
        <authorList>
            <person name="Varghese N."/>
            <person name="Submissions S."/>
        </authorList>
    </citation>
    <scope>NUCLEOTIDE SEQUENCE [LARGE SCALE GENOMIC DNA]</scope>
    <source>
        <strain evidence="17">DSM 19181</strain>
    </source>
</reference>
<organism evidence="16 17">
    <name type="scientific">Alkalibacterium thalassium</name>
    <dbReference type="NCBI Taxonomy" id="426701"/>
    <lineage>
        <taxon>Bacteria</taxon>
        <taxon>Bacillati</taxon>
        <taxon>Bacillota</taxon>
        <taxon>Bacilli</taxon>
        <taxon>Lactobacillales</taxon>
        <taxon>Carnobacteriaceae</taxon>
        <taxon>Alkalibacterium</taxon>
    </lineage>
</organism>
<evidence type="ECO:0000256" key="8">
    <source>
        <dbReference type="ARBA" id="ARBA00022960"/>
    </source>
</evidence>
<dbReference type="InterPro" id="IPR035911">
    <property type="entry name" value="MurE/MurF_N"/>
</dbReference>
<dbReference type="Proteomes" id="UP000199433">
    <property type="component" value="Unassembled WGS sequence"/>
</dbReference>
<keyword evidence="6" id="KW-0547">Nucleotide-binding</keyword>
<dbReference type="GO" id="GO:0005524">
    <property type="term" value="F:ATP binding"/>
    <property type="evidence" value="ECO:0007669"/>
    <property type="project" value="UniProtKB-KW"/>
</dbReference>
<evidence type="ECO:0000256" key="5">
    <source>
        <dbReference type="ARBA" id="ARBA00022618"/>
    </source>
</evidence>
<feature type="domain" description="Mur ligase C-terminal" evidence="14">
    <location>
        <begin position="326"/>
        <end position="455"/>
    </location>
</feature>
<evidence type="ECO:0000256" key="10">
    <source>
        <dbReference type="ARBA" id="ARBA00023306"/>
    </source>
</evidence>
<comment type="similarity">
    <text evidence="2">Belongs to the MurCDEF family. MurE subfamily.</text>
</comment>
<dbReference type="NCBIfam" id="TIGR01085">
    <property type="entry name" value="murE"/>
    <property type="match status" value="1"/>
</dbReference>
<dbReference type="Pfam" id="PF01225">
    <property type="entry name" value="Mur_ligase"/>
    <property type="match status" value="1"/>
</dbReference>
<dbReference type="GO" id="GO:0009252">
    <property type="term" value="P:peptidoglycan biosynthetic process"/>
    <property type="evidence" value="ECO:0007669"/>
    <property type="project" value="UniProtKB-UniPathway"/>
</dbReference>
<dbReference type="SUPFAM" id="SSF53244">
    <property type="entry name" value="MurD-like peptide ligases, peptide-binding domain"/>
    <property type="match status" value="1"/>
</dbReference>
<dbReference type="Gene3D" id="3.40.1190.10">
    <property type="entry name" value="Mur-like, catalytic domain"/>
    <property type="match status" value="1"/>
</dbReference>
<dbReference type="SUPFAM" id="SSF53623">
    <property type="entry name" value="MurD-like peptide ligases, catalytic domain"/>
    <property type="match status" value="1"/>
</dbReference>
<keyword evidence="4 16" id="KW-0436">Ligase</keyword>
<evidence type="ECO:0000313" key="16">
    <source>
        <dbReference type="EMBL" id="SDK20032.1"/>
    </source>
</evidence>
<evidence type="ECO:0000256" key="6">
    <source>
        <dbReference type="ARBA" id="ARBA00022741"/>
    </source>
</evidence>
<gene>
    <name evidence="16" type="ORF">SAMN04488098_10179</name>
</gene>
<keyword evidence="10 12" id="KW-0131">Cell cycle</keyword>
<evidence type="ECO:0000256" key="1">
    <source>
        <dbReference type="ARBA" id="ARBA00004752"/>
    </source>
</evidence>
<dbReference type="PROSITE" id="PS01011">
    <property type="entry name" value="FOLYLPOLYGLU_SYNT_1"/>
    <property type="match status" value="1"/>
</dbReference>
<evidence type="ECO:0000259" key="15">
    <source>
        <dbReference type="Pfam" id="PF08245"/>
    </source>
</evidence>
<dbReference type="RefSeq" id="WP_091266436.1">
    <property type="nucleotide sequence ID" value="NZ_FNFK01000017.1"/>
</dbReference>
<sequence length="483" mass="54245">MKWREIIHQIEGIETDDDLNTIEIAGINERADRISEGEIFVAIKGFQKDGHDFIDQAIDNGAAIIIGQKPVTGLSVPYVQVEDSRKMLGTLAASYYGYPSRSKLVIGVTGTNGKTTTGLFTTHLLRKAGYTVSFFGTVFNEVNGRRVDSSLTTPSASEIQKFLAESDDETVVIEVSSQGLQQHRMEGMFFDYGLFTNLQHDHLDYHKTIEEYFSAKKKLFSLLKPGGKAVINSEDTWGKKLKDLLLEEDIEVLTVGESDEENTHFTFRAEGESELLMDGKIVKVDAPLPGKHNLLNLAMAGTVVKDIGHDISNLNEMIKDLEPIPGRFEVYTINDDVKAIIDYAHTAEALEAVLSTCRSLYPDHRICHIFGFRGSRDHSKREKMFDASVSGSDCTLLTLDDLNEEPEEIMKNSYMKLALKYPENKVTVIMDRTMAVKQVIDEAEEKTLIILTGKGHEKYTSTFNLSTHTDKETIDYFVDYYSF</sequence>
<keyword evidence="3" id="KW-0963">Cytoplasm</keyword>
<dbReference type="InterPro" id="IPR036565">
    <property type="entry name" value="Mur-like_cat_sf"/>
</dbReference>
<dbReference type="Gene3D" id="3.40.1390.10">
    <property type="entry name" value="MurE/MurF, N-terminal domain"/>
    <property type="match status" value="1"/>
</dbReference>